<dbReference type="RefSeq" id="WP_167223165.1">
    <property type="nucleotide sequence ID" value="NZ_VUYU01000004.1"/>
</dbReference>
<evidence type="ECO:0000313" key="2">
    <source>
        <dbReference type="EMBL" id="NHZ33479.1"/>
    </source>
</evidence>
<organism evidence="2 3">
    <name type="scientific">Massilia rubra</name>
    <dbReference type="NCBI Taxonomy" id="2607910"/>
    <lineage>
        <taxon>Bacteria</taxon>
        <taxon>Pseudomonadati</taxon>
        <taxon>Pseudomonadota</taxon>
        <taxon>Betaproteobacteria</taxon>
        <taxon>Burkholderiales</taxon>
        <taxon>Oxalobacteraceae</taxon>
        <taxon>Telluria group</taxon>
        <taxon>Massilia</taxon>
    </lineage>
</organism>
<dbReference type="Proteomes" id="UP000785613">
    <property type="component" value="Unassembled WGS sequence"/>
</dbReference>
<gene>
    <name evidence="2" type="ORF">F0185_07720</name>
</gene>
<evidence type="ECO:0000256" key="1">
    <source>
        <dbReference type="SAM" id="SignalP"/>
    </source>
</evidence>
<protein>
    <submittedName>
        <fullName evidence="2">Uncharacterized protein</fullName>
    </submittedName>
</protein>
<feature type="signal peptide" evidence="1">
    <location>
        <begin position="1"/>
        <end position="23"/>
    </location>
</feature>
<keyword evidence="1" id="KW-0732">Signal</keyword>
<comment type="caution">
    <text evidence="2">The sequence shown here is derived from an EMBL/GenBank/DDBJ whole genome shotgun (WGS) entry which is preliminary data.</text>
</comment>
<keyword evidence="3" id="KW-1185">Reference proteome</keyword>
<name>A0ABX0LFK2_9BURK</name>
<feature type="chain" id="PRO_5046324910" evidence="1">
    <location>
        <begin position="24"/>
        <end position="170"/>
    </location>
</feature>
<proteinExistence type="predicted"/>
<evidence type="ECO:0000313" key="3">
    <source>
        <dbReference type="Proteomes" id="UP000785613"/>
    </source>
</evidence>
<reference evidence="2 3" key="1">
    <citation type="submission" date="2019-09" db="EMBL/GenBank/DDBJ databases">
        <title>Taxonomy of Antarctic Massilia spp.: description of Massilia rubra sp. nov., Massilia aquatica sp. nov., Massilia mucilaginosa sp. nov., Massilia frigida sp. nov. isolated from streams, lakes and regoliths.</title>
        <authorList>
            <person name="Holochova P."/>
            <person name="Sedlacek I."/>
            <person name="Kralova S."/>
            <person name="Maslanova I."/>
            <person name="Busse H.-J."/>
            <person name="Stankova E."/>
            <person name="Vrbovska V."/>
            <person name="Kovarovic V."/>
            <person name="Bartak M."/>
            <person name="Svec P."/>
            <person name="Pantucek R."/>
        </authorList>
    </citation>
    <scope>NUCLEOTIDE SEQUENCE [LARGE SCALE GENOMIC DNA]</scope>
    <source>
        <strain evidence="2 3">CCM 8692</strain>
    </source>
</reference>
<accession>A0ABX0LFK2</accession>
<sequence length="170" mass="18572">MKLTSLALLMVLFLNLVPSAIKAETYRHVMSGDVIVTVIDGPFVAAEHHIHGCSRGQACLVDHVPPVVATGRPVDEIKSINISVDGMTYALQASGMFNTSVALRNGGIKRFAGYCYDRNNCAFRGRFGDGGHSYVAEWVIKNGIPTRTVLSPCMDLGWLFDDNPMPPKYE</sequence>
<dbReference type="EMBL" id="VUYU01000004">
    <property type="protein sequence ID" value="NHZ33479.1"/>
    <property type="molecule type" value="Genomic_DNA"/>
</dbReference>